<feature type="signal peptide" evidence="1">
    <location>
        <begin position="1"/>
        <end position="28"/>
    </location>
</feature>
<protein>
    <recommendedName>
        <fullName evidence="4">SUEL-type lectin domain-containing protein</fullName>
    </recommendedName>
</protein>
<evidence type="ECO:0008006" key="4">
    <source>
        <dbReference type="Google" id="ProtNLM"/>
    </source>
</evidence>
<evidence type="ECO:0000313" key="2">
    <source>
        <dbReference type="EMBL" id="EOA25270.1"/>
    </source>
</evidence>
<gene>
    <name evidence="2" type="ORF">CARUB_v10018585mg</name>
</gene>
<feature type="chain" id="PRO_5004342554" description="SUEL-type lectin domain-containing protein" evidence="1">
    <location>
        <begin position="29"/>
        <end position="162"/>
    </location>
</feature>
<name>R0HJ85_9BRAS</name>
<keyword evidence="3" id="KW-1185">Reference proteome</keyword>
<evidence type="ECO:0000256" key="1">
    <source>
        <dbReference type="SAM" id="SignalP"/>
    </source>
</evidence>
<dbReference type="Proteomes" id="UP000029121">
    <property type="component" value="Unassembled WGS sequence"/>
</dbReference>
<organism evidence="2 3">
    <name type="scientific">Capsella rubella</name>
    <dbReference type="NCBI Taxonomy" id="81985"/>
    <lineage>
        <taxon>Eukaryota</taxon>
        <taxon>Viridiplantae</taxon>
        <taxon>Streptophyta</taxon>
        <taxon>Embryophyta</taxon>
        <taxon>Tracheophyta</taxon>
        <taxon>Spermatophyta</taxon>
        <taxon>Magnoliopsida</taxon>
        <taxon>eudicotyledons</taxon>
        <taxon>Gunneridae</taxon>
        <taxon>Pentapetalae</taxon>
        <taxon>rosids</taxon>
        <taxon>malvids</taxon>
        <taxon>Brassicales</taxon>
        <taxon>Brassicaceae</taxon>
        <taxon>Camelineae</taxon>
        <taxon>Capsella</taxon>
    </lineage>
</organism>
<dbReference type="CDD" id="cd22842">
    <property type="entry name" value="Gal_Rha_Lectin_BGal"/>
    <property type="match status" value="1"/>
</dbReference>
<dbReference type="eggNOG" id="KOG0496">
    <property type="taxonomic scope" value="Eukaryota"/>
</dbReference>
<dbReference type="AlphaFoldDB" id="R0HJ85"/>
<proteinExistence type="predicted"/>
<dbReference type="EMBL" id="KB870809">
    <property type="protein sequence ID" value="EOA25270.1"/>
    <property type="molecule type" value="Genomic_DNA"/>
</dbReference>
<sequence>MEATTHSRRHGFIILVLVLFLSSLYCSATKMDVNHDTRGIKVEVGLKHNLSDSNPRSEFGSSFPTLGNDQIPVCRHQNRSRAPVLIFDCKEKGYVFTKINFADYGHASGDCGNFKRGDCGAPATLRLVKKCVLFLGRGDEMFGPTHCKSPPWFVVEATCTKT</sequence>
<keyword evidence="1" id="KW-0732">Signal</keyword>
<accession>R0HJ85</accession>
<reference evidence="3" key="1">
    <citation type="journal article" date="2013" name="Nat. Genet.">
        <title>The Capsella rubella genome and the genomic consequences of rapid mating system evolution.</title>
        <authorList>
            <person name="Slotte T."/>
            <person name="Hazzouri K.M."/>
            <person name="Agren J.A."/>
            <person name="Koenig D."/>
            <person name="Maumus F."/>
            <person name="Guo Y.L."/>
            <person name="Steige K."/>
            <person name="Platts A.E."/>
            <person name="Escobar J.S."/>
            <person name="Newman L.K."/>
            <person name="Wang W."/>
            <person name="Mandakova T."/>
            <person name="Vello E."/>
            <person name="Smith L.M."/>
            <person name="Henz S.R."/>
            <person name="Steffen J."/>
            <person name="Takuno S."/>
            <person name="Brandvain Y."/>
            <person name="Coop G."/>
            <person name="Andolfatto P."/>
            <person name="Hu T.T."/>
            <person name="Blanchette M."/>
            <person name="Clark R.M."/>
            <person name="Quesneville H."/>
            <person name="Nordborg M."/>
            <person name="Gaut B.S."/>
            <person name="Lysak M.A."/>
            <person name="Jenkins J."/>
            <person name="Grimwood J."/>
            <person name="Chapman J."/>
            <person name="Prochnik S."/>
            <person name="Shu S."/>
            <person name="Rokhsar D."/>
            <person name="Schmutz J."/>
            <person name="Weigel D."/>
            <person name="Wright S.I."/>
        </authorList>
    </citation>
    <scope>NUCLEOTIDE SEQUENCE [LARGE SCALE GENOMIC DNA]</scope>
    <source>
        <strain evidence="3">cv. Monte Gargano</strain>
    </source>
</reference>
<evidence type="ECO:0000313" key="3">
    <source>
        <dbReference type="Proteomes" id="UP000029121"/>
    </source>
</evidence>